<evidence type="ECO:0000256" key="4">
    <source>
        <dbReference type="SAM" id="MobiDB-lite"/>
    </source>
</evidence>
<dbReference type="SMART" id="SM00822">
    <property type="entry name" value="PKS_KR"/>
    <property type="match status" value="1"/>
</dbReference>
<dbReference type="SUPFAM" id="SSF51735">
    <property type="entry name" value="NAD(P)-binding Rossmann-fold domains"/>
    <property type="match status" value="1"/>
</dbReference>
<dbReference type="EMBL" id="JBFAQK010000021">
    <property type="protein sequence ID" value="MEV4682564.1"/>
    <property type="molecule type" value="Genomic_DNA"/>
</dbReference>
<dbReference type="InterPro" id="IPR057326">
    <property type="entry name" value="KR_dom"/>
</dbReference>
<evidence type="ECO:0000256" key="2">
    <source>
        <dbReference type="ARBA" id="ARBA00023002"/>
    </source>
</evidence>
<dbReference type="Gene3D" id="3.40.50.720">
    <property type="entry name" value="NAD(P)-binding Rossmann-like Domain"/>
    <property type="match status" value="1"/>
</dbReference>
<dbReference type="PRINTS" id="PR00080">
    <property type="entry name" value="SDRFAMILY"/>
</dbReference>
<evidence type="ECO:0000313" key="6">
    <source>
        <dbReference type="EMBL" id="MEV4682564.1"/>
    </source>
</evidence>
<feature type="domain" description="Ketoreductase" evidence="5">
    <location>
        <begin position="10"/>
        <end position="188"/>
    </location>
</feature>
<feature type="region of interest" description="Disordered" evidence="4">
    <location>
        <begin position="277"/>
        <end position="297"/>
    </location>
</feature>
<dbReference type="PRINTS" id="PR00081">
    <property type="entry name" value="GDHRDH"/>
</dbReference>
<protein>
    <submittedName>
        <fullName evidence="6">SDR family oxidoreductase</fullName>
    </submittedName>
</protein>
<gene>
    <name evidence="6" type="ORF">AB0K36_17480</name>
</gene>
<evidence type="ECO:0000259" key="5">
    <source>
        <dbReference type="SMART" id="SM00822"/>
    </source>
</evidence>
<dbReference type="PANTHER" id="PTHR44196:SF1">
    <property type="entry name" value="DEHYDROGENASE_REDUCTASE SDR FAMILY MEMBER 7B"/>
    <property type="match status" value="1"/>
</dbReference>
<dbReference type="Proteomes" id="UP001552521">
    <property type="component" value="Unassembled WGS sequence"/>
</dbReference>
<dbReference type="CDD" id="cd05233">
    <property type="entry name" value="SDR_c"/>
    <property type="match status" value="1"/>
</dbReference>
<comment type="caution">
    <text evidence="6">The sequence shown here is derived from an EMBL/GenBank/DDBJ whole genome shotgun (WGS) entry which is preliminary data.</text>
</comment>
<keyword evidence="7" id="KW-1185">Reference proteome</keyword>
<keyword evidence="2" id="KW-0560">Oxidoreductase</keyword>
<evidence type="ECO:0000313" key="7">
    <source>
        <dbReference type="Proteomes" id="UP001552521"/>
    </source>
</evidence>
<name>A0ABV3HVF1_9ACTN</name>
<dbReference type="InterPro" id="IPR036291">
    <property type="entry name" value="NAD(P)-bd_dom_sf"/>
</dbReference>
<accession>A0ABV3HVF1</accession>
<evidence type="ECO:0000256" key="1">
    <source>
        <dbReference type="ARBA" id="ARBA00006484"/>
    </source>
</evidence>
<proteinExistence type="inferred from homology"/>
<dbReference type="PANTHER" id="PTHR44196">
    <property type="entry name" value="DEHYDROGENASE/REDUCTASE SDR FAMILY MEMBER 7B"/>
    <property type="match status" value="1"/>
</dbReference>
<dbReference type="Pfam" id="PF00106">
    <property type="entry name" value="adh_short"/>
    <property type="match status" value="1"/>
</dbReference>
<organism evidence="6 7">
    <name type="scientific">Streptomyces kurssanovii</name>
    <dbReference type="NCBI Taxonomy" id="67312"/>
    <lineage>
        <taxon>Bacteria</taxon>
        <taxon>Bacillati</taxon>
        <taxon>Actinomycetota</taxon>
        <taxon>Actinomycetes</taxon>
        <taxon>Kitasatosporales</taxon>
        <taxon>Streptomycetaceae</taxon>
        <taxon>Streptomyces</taxon>
    </lineage>
</organism>
<evidence type="ECO:0000256" key="3">
    <source>
        <dbReference type="RuleBase" id="RU000363"/>
    </source>
</evidence>
<dbReference type="PROSITE" id="PS00061">
    <property type="entry name" value="ADH_SHORT"/>
    <property type="match status" value="1"/>
</dbReference>
<reference evidence="6 7" key="1">
    <citation type="submission" date="2024-06" db="EMBL/GenBank/DDBJ databases">
        <title>The Natural Products Discovery Center: Release of the First 8490 Sequenced Strains for Exploring Actinobacteria Biosynthetic Diversity.</title>
        <authorList>
            <person name="Kalkreuter E."/>
            <person name="Kautsar S.A."/>
            <person name="Yang D."/>
            <person name="Bader C.D."/>
            <person name="Teijaro C.N."/>
            <person name="Fluegel L."/>
            <person name="Davis C.M."/>
            <person name="Simpson J.R."/>
            <person name="Lauterbach L."/>
            <person name="Steele A.D."/>
            <person name="Gui C."/>
            <person name="Meng S."/>
            <person name="Li G."/>
            <person name="Viehrig K."/>
            <person name="Ye F."/>
            <person name="Su P."/>
            <person name="Kiefer A.F."/>
            <person name="Nichols A."/>
            <person name="Cepeda A.J."/>
            <person name="Yan W."/>
            <person name="Fan B."/>
            <person name="Jiang Y."/>
            <person name="Adhikari A."/>
            <person name="Zheng C.-J."/>
            <person name="Schuster L."/>
            <person name="Cowan T.M."/>
            <person name="Smanski M.J."/>
            <person name="Chevrette M.G."/>
            <person name="De Carvalho L.P.S."/>
            <person name="Shen B."/>
        </authorList>
    </citation>
    <scope>NUCLEOTIDE SEQUENCE [LARGE SCALE GENOMIC DNA]</scope>
    <source>
        <strain evidence="6 7">NPDC049344</strain>
    </source>
</reference>
<dbReference type="RefSeq" id="WP_364594679.1">
    <property type="nucleotide sequence ID" value="NZ_JBFAQK010000021.1"/>
</dbReference>
<dbReference type="InterPro" id="IPR002347">
    <property type="entry name" value="SDR_fam"/>
</dbReference>
<comment type="similarity">
    <text evidence="1 3">Belongs to the short-chain dehydrogenases/reductases (SDR) family.</text>
</comment>
<dbReference type="InterPro" id="IPR020904">
    <property type="entry name" value="Sc_DH/Rdtase_CS"/>
</dbReference>
<sequence length="297" mass="30979">MAEQLPLLGRTAVVTGAARGLGAAMSRTLTRRGARVALLGLEEPLLASVAASLPGAAHWPVDVTDEQAMARTAALVEESLGPVSVVVANAGVAAGGPFLETDPATWRRIVEVDLLGTCLTARTYLPGLLRTRGYFLQVSSLAAIAPSPMMSAYCAAKSGAEAFAYSLRAEVAHRGVGVGVGYLSWTDTEMIRAADEHRVMRELRAALPWPAGKVHPVQPVADRLVHGIERRAPAVYAQPWLRLARAARGWLPGPVTLRARRELGRLQGEAGLGPTGLLGAGGAAAAPHRSGSGDTEG</sequence>
<dbReference type="NCBIfam" id="NF004526">
    <property type="entry name" value="PRK05872.1"/>
    <property type="match status" value="1"/>
</dbReference>